<evidence type="ECO:0000256" key="1">
    <source>
        <dbReference type="ARBA" id="ARBA00001974"/>
    </source>
</evidence>
<comment type="cofactor">
    <cofactor evidence="1">
        <name>FAD</name>
        <dbReference type="ChEBI" id="CHEBI:57692"/>
    </cofactor>
</comment>
<dbReference type="RefSeq" id="WP_202689789.1">
    <property type="nucleotide sequence ID" value="NZ_JAESVN010000009.1"/>
</dbReference>
<dbReference type="InterPro" id="IPR023753">
    <property type="entry name" value="FAD/NAD-binding_dom"/>
</dbReference>
<dbReference type="GO" id="GO:0019646">
    <property type="term" value="P:aerobic electron transport chain"/>
    <property type="evidence" value="ECO:0007669"/>
    <property type="project" value="TreeGrafter"/>
</dbReference>
<name>A0A8K0VFP2_9RHOB</name>
<evidence type="ECO:0000259" key="5">
    <source>
        <dbReference type="Pfam" id="PF07992"/>
    </source>
</evidence>
<dbReference type="SUPFAM" id="SSF51905">
    <property type="entry name" value="FAD/NAD(P)-binding domain"/>
    <property type="match status" value="2"/>
</dbReference>
<dbReference type="PRINTS" id="PR00368">
    <property type="entry name" value="FADPNR"/>
</dbReference>
<dbReference type="PANTHER" id="PTHR42913:SF9">
    <property type="entry name" value="SLR1591 PROTEIN"/>
    <property type="match status" value="1"/>
</dbReference>
<dbReference type="InterPro" id="IPR017584">
    <property type="entry name" value="Pyridine_nucleo_diS_OxRdtase_N"/>
</dbReference>
<accession>A0A8K0VFP2</accession>
<sequence length="365" mass="39030">MHDLLLIGGGHAHALVLHHWAASPDPGIRITLVDPNDEAPYTGMLPGLIAGHYPRDEMMIDLRRLAARAGAEIRRDRVVALDRIGGRARLQDGDWLRYDVASLDIGIGSGLPGLPGFDRYGVAARPLGDYAGRWAAFLADCPQRPQVVIIGAGVGGAELAMASAHRLRAMGSRPQVTLLERGPRILPGLPGGARRRMLAALTAQGVDLRCNAVPARLAPQAVHLADGTEIASDFTVSVAGARPQGWLTETGLALDAGFVTVSPQLRSSDPRIFAVGDCAHMAHAPRPKAGVFAVRQAPVLAQNLRAALTGSGDLRRYDPQRDYLKLISLGGKAALAERGGIVLQGGWLWRLKDRIDRGFMAQFRD</sequence>
<dbReference type="GO" id="GO:0003955">
    <property type="term" value="F:NAD(P)H dehydrogenase (quinone) activity"/>
    <property type="evidence" value="ECO:0007669"/>
    <property type="project" value="TreeGrafter"/>
</dbReference>
<keyword evidence="4" id="KW-0560">Oxidoreductase</keyword>
<organism evidence="6 7">
    <name type="scientific">Szabonella alba</name>
    <dbReference type="NCBI Taxonomy" id="2804194"/>
    <lineage>
        <taxon>Bacteria</taxon>
        <taxon>Pseudomonadati</taxon>
        <taxon>Pseudomonadota</taxon>
        <taxon>Alphaproteobacteria</taxon>
        <taxon>Rhodobacterales</taxon>
        <taxon>Paracoccaceae</taxon>
        <taxon>Szabonella</taxon>
    </lineage>
</organism>
<dbReference type="InterPro" id="IPR036188">
    <property type="entry name" value="FAD/NAD-bd_sf"/>
</dbReference>
<feature type="domain" description="FAD/NAD(P)-binding" evidence="5">
    <location>
        <begin position="3"/>
        <end position="296"/>
    </location>
</feature>
<evidence type="ECO:0000256" key="2">
    <source>
        <dbReference type="ARBA" id="ARBA00022630"/>
    </source>
</evidence>
<dbReference type="PANTHER" id="PTHR42913">
    <property type="entry name" value="APOPTOSIS-INDUCING FACTOR 1"/>
    <property type="match status" value="1"/>
</dbReference>
<dbReference type="AlphaFoldDB" id="A0A8K0VFP2"/>
<dbReference type="NCBIfam" id="TIGR03169">
    <property type="entry name" value="Nterm_to_SelD"/>
    <property type="match status" value="1"/>
</dbReference>
<dbReference type="Proteomes" id="UP000648908">
    <property type="component" value="Unassembled WGS sequence"/>
</dbReference>
<dbReference type="InterPro" id="IPR051169">
    <property type="entry name" value="NADH-Q_oxidoreductase"/>
</dbReference>
<evidence type="ECO:0000313" key="7">
    <source>
        <dbReference type="Proteomes" id="UP000648908"/>
    </source>
</evidence>
<keyword evidence="3" id="KW-0274">FAD</keyword>
<reference evidence="6" key="1">
    <citation type="submission" date="2021-01" db="EMBL/GenBank/DDBJ databases">
        <title>Tabrizicola alba sp. nov. a motile alkaliphilic bacterium isolated from a soda lake.</title>
        <authorList>
            <person name="Szuroczki S."/>
            <person name="Abbaszade G."/>
            <person name="Schumann P."/>
            <person name="Toth E."/>
        </authorList>
    </citation>
    <scope>NUCLEOTIDE SEQUENCE</scope>
    <source>
        <strain evidence="6">DMG-N-6</strain>
    </source>
</reference>
<protein>
    <submittedName>
        <fullName evidence="6">FAD-dependent oxidoreductase</fullName>
    </submittedName>
</protein>
<evidence type="ECO:0000256" key="3">
    <source>
        <dbReference type="ARBA" id="ARBA00022827"/>
    </source>
</evidence>
<dbReference type="Pfam" id="PF07992">
    <property type="entry name" value="Pyr_redox_2"/>
    <property type="match status" value="1"/>
</dbReference>
<dbReference type="Gene3D" id="3.50.50.100">
    <property type="match status" value="1"/>
</dbReference>
<proteinExistence type="predicted"/>
<gene>
    <name evidence="6" type="ORF">JL811_16420</name>
</gene>
<evidence type="ECO:0000256" key="4">
    <source>
        <dbReference type="ARBA" id="ARBA00023002"/>
    </source>
</evidence>
<dbReference type="EMBL" id="JAESVN010000009">
    <property type="protein sequence ID" value="MBL4918809.1"/>
    <property type="molecule type" value="Genomic_DNA"/>
</dbReference>
<evidence type="ECO:0000313" key="6">
    <source>
        <dbReference type="EMBL" id="MBL4918809.1"/>
    </source>
</evidence>
<keyword evidence="7" id="KW-1185">Reference proteome</keyword>
<comment type="caution">
    <text evidence="6">The sequence shown here is derived from an EMBL/GenBank/DDBJ whole genome shotgun (WGS) entry which is preliminary data.</text>
</comment>
<keyword evidence="2" id="KW-0285">Flavoprotein</keyword>